<organism evidence="1 2">
    <name type="scientific">Streptomyces milbemycinicus</name>
    <dbReference type="NCBI Taxonomy" id="476552"/>
    <lineage>
        <taxon>Bacteria</taxon>
        <taxon>Bacillati</taxon>
        <taxon>Actinomycetota</taxon>
        <taxon>Actinomycetes</taxon>
        <taxon>Kitasatosporales</taxon>
        <taxon>Streptomycetaceae</taxon>
        <taxon>Streptomyces</taxon>
    </lineage>
</organism>
<dbReference type="EMBL" id="JBJDQH010000018">
    <property type="protein sequence ID" value="MFK4271359.1"/>
    <property type="molecule type" value="Genomic_DNA"/>
</dbReference>
<proteinExistence type="predicted"/>
<evidence type="ECO:0000313" key="1">
    <source>
        <dbReference type="EMBL" id="MFK4271359.1"/>
    </source>
</evidence>
<evidence type="ECO:0000313" key="2">
    <source>
        <dbReference type="Proteomes" id="UP001620295"/>
    </source>
</evidence>
<accession>A0ABW8M2A7</accession>
<dbReference type="RefSeq" id="WP_404748350.1">
    <property type="nucleotide sequence ID" value="NZ_JBJDQH010000018.1"/>
</dbReference>
<comment type="caution">
    <text evidence="1">The sequence shown here is derived from an EMBL/GenBank/DDBJ whole genome shotgun (WGS) entry which is preliminary data.</text>
</comment>
<keyword evidence="2" id="KW-1185">Reference proteome</keyword>
<name>A0ABW8M2A7_9ACTN</name>
<sequence>MSLARTPRALRSRSLLDAAGAREVGAGPDVAEIREATRDGRTICRGQGCSVRVTAPLALHQATLKECAALAGDGSAPAGRKA</sequence>
<protein>
    <submittedName>
        <fullName evidence="1">Uncharacterized protein</fullName>
    </submittedName>
</protein>
<reference evidence="1 2" key="1">
    <citation type="submission" date="2024-11" db="EMBL/GenBank/DDBJ databases">
        <title>The Natural Products Discovery Center: Release of the First 8490 Sequenced Strains for Exploring Actinobacteria Biosynthetic Diversity.</title>
        <authorList>
            <person name="Kalkreuter E."/>
            <person name="Kautsar S.A."/>
            <person name="Yang D."/>
            <person name="Bader C.D."/>
            <person name="Teijaro C.N."/>
            <person name="Fluegel L."/>
            <person name="Davis C.M."/>
            <person name="Simpson J.R."/>
            <person name="Lauterbach L."/>
            <person name="Steele A.D."/>
            <person name="Gui C."/>
            <person name="Meng S."/>
            <person name="Li G."/>
            <person name="Viehrig K."/>
            <person name="Ye F."/>
            <person name="Su P."/>
            <person name="Kiefer A.F."/>
            <person name="Nichols A."/>
            <person name="Cepeda A.J."/>
            <person name="Yan W."/>
            <person name="Fan B."/>
            <person name="Jiang Y."/>
            <person name="Adhikari A."/>
            <person name="Zheng C.-J."/>
            <person name="Schuster L."/>
            <person name="Cowan T.M."/>
            <person name="Smanski M.J."/>
            <person name="Chevrette M.G."/>
            <person name="De Carvalho L.P.S."/>
            <person name="Shen B."/>
        </authorList>
    </citation>
    <scope>NUCLEOTIDE SEQUENCE [LARGE SCALE GENOMIC DNA]</scope>
    <source>
        <strain evidence="1 2">NPDC020863</strain>
    </source>
</reference>
<gene>
    <name evidence="1" type="ORF">ACI2L5_41535</name>
</gene>
<dbReference type="Proteomes" id="UP001620295">
    <property type="component" value="Unassembled WGS sequence"/>
</dbReference>